<keyword evidence="1" id="KW-0812">Transmembrane</keyword>
<dbReference type="EMBL" id="LT960614">
    <property type="protein sequence ID" value="SON55142.1"/>
    <property type="molecule type" value="Genomic_DNA"/>
</dbReference>
<evidence type="ECO:0000313" key="3">
    <source>
        <dbReference type="Proteomes" id="UP000223606"/>
    </source>
</evidence>
<keyword evidence="3" id="KW-1185">Reference proteome</keyword>
<protein>
    <submittedName>
        <fullName evidence="2">Uncharacterized protein</fullName>
    </submittedName>
</protein>
<dbReference type="AlphaFoldDB" id="A0A2C9D4A5"/>
<reference evidence="3" key="1">
    <citation type="submission" date="2017-09" db="EMBL/GenBank/DDBJ databases">
        <title>Genome sequence of Nannocystis excedens DSM 71.</title>
        <authorList>
            <person name="Blom J."/>
        </authorList>
    </citation>
    <scope>NUCLEOTIDE SEQUENCE [LARGE SCALE GENOMIC DNA]</scope>
    <source>
        <strain evidence="3">type strain: E19</strain>
    </source>
</reference>
<dbReference type="RefSeq" id="WP_157775431.1">
    <property type="nucleotide sequence ID" value="NZ_LT960614.1"/>
</dbReference>
<feature type="transmembrane region" description="Helical" evidence="1">
    <location>
        <begin position="32"/>
        <end position="52"/>
    </location>
</feature>
<evidence type="ECO:0000256" key="1">
    <source>
        <dbReference type="SAM" id="Phobius"/>
    </source>
</evidence>
<gene>
    <name evidence="2" type="ORF">HDIA_1601</name>
</gene>
<keyword evidence="1" id="KW-0472">Membrane</keyword>
<keyword evidence="1" id="KW-1133">Transmembrane helix</keyword>
<sequence>MLEDQNRPAEDEPVVITETEAKQGVELHRMRHVLWISTAGAAVVLGLFALTYA</sequence>
<organism evidence="2 3">
    <name type="scientific">Hartmannibacter diazotrophicus</name>
    <dbReference type="NCBI Taxonomy" id="1482074"/>
    <lineage>
        <taxon>Bacteria</taxon>
        <taxon>Pseudomonadati</taxon>
        <taxon>Pseudomonadota</taxon>
        <taxon>Alphaproteobacteria</taxon>
        <taxon>Hyphomicrobiales</taxon>
        <taxon>Pleomorphomonadaceae</taxon>
        <taxon>Hartmannibacter</taxon>
    </lineage>
</organism>
<accession>A0A2C9D4A5</accession>
<name>A0A2C9D4A5_9HYPH</name>
<evidence type="ECO:0000313" key="2">
    <source>
        <dbReference type="EMBL" id="SON55142.1"/>
    </source>
</evidence>
<dbReference type="KEGG" id="hdi:HDIA_1601"/>
<dbReference type="Proteomes" id="UP000223606">
    <property type="component" value="Chromosome 1"/>
</dbReference>
<proteinExistence type="predicted"/>